<dbReference type="OrthoDB" id="9800754at2"/>
<dbReference type="Gene3D" id="3.40.50.1820">
    <property type="entry name" value="alpha/beta hydrolase"/>
    <property type="match status" value="1"/>
</dbReference>
<name>A0A1H6NYQ9_9PSED</name>
<protein>
    <submittedName>
        <fullName evidence="3">Homoserine O-acetyltransferase</fullName>
    </submittedName>
</protein>
<feature type="domain" description="AB hydrolase-1" evidence="2">
    <location>
        <begin position="40"/>
        <end position="314"/>
    </location>
</feature>
<dbReference type="SUPFAM" id="SSF53474">
    <property type="entry name" value="alpha/beta-Hydrolases"/>
    <property type="match status" value="1"/>
</dbReference>
<feature type="active site" evidence="1">
    <location>
        <position position="283"/>
    </location>
</feature>
<dbReference type="PIRSF" id="PIRSF000443">
    <property type="entry name" value="Homoser_Ac_trans"/>
    <property type="match status" value="1"/>
</dbReference>
<dbReference type="EMBL" id="LT629972">
    <property type="protein sequence ID" value="SEI22231.1"/>
    <property type="molecule type" value="Genomic_DNA"/>
</dbReference>
<reference evidence="3 4" key="1">
    <citation type="submission" date="2016-10" db="EMBL/GenBank/DDBJ databases">
        <authorList>
            <person name="de Groot N.N."/>
        </authorList>
    </citation>
    <scope>NUCLEOTIDE SEQUENCE [LARGE SCALE GENOMIC DNA]</scope>
    <source>
        <strain evidence="3 4">LMG 2158</strain>
    </source>
</reference>
<dbReference type="PANTHER" id="PTHR32268">
    <property type="entry name" value="HOMOSERINE O-ACETYLTRANSFERASE"/>
    <property type="match status" value="1"/>
</dbReference>
<gene>
    <name evidence="3" type="ORF">SAMN05216581_4747</name>
</gene>
<evidence type="ECO:0000313" key="4">
    <source>
        <dbReference type="Proteomes" id="UP000182272"/>
    </source>
</evidence>
<evidence type="ECO:0000259" key="2">
    <source>
        <dbReference type="Pfam" id="PF00561"/>
    </source>
</evidence>
<evidence type="ECO:0000313" key="3">
    <source>
        <dbReference type="EMBL" id="SEI22231.1"/>
    </source>
</evidence>
<keyword evidence="3" id="KW-0808">Transferase</keyword>
<sequence length="336" mass="37846">MPHEIFELGDIQLQSGRCLRQAKLAYQTYGKLNAAKDNVIVYPTSFAATHDDTAWLIGEGRALDPSKYFIIVPDAFGNGLSSSPSNTPEPQNGNRFPHITVHDNVIQQHRLLTEKFGISRVRLAIGWSLGGSQAFEWAAAYPEQVERLFTFQSAARTSRHFHVFFDSVRAAIELDPDFKEGFYVQPPHRGLRVAARIYAGWGFSQAFYRERLDQRVLGYASIEDFLIDFWEGWFLKRDANNLLAQLWTGQHADISANARYQGDIDKALASIKAQTLIMPSSSDLYFPVQDAELEARSIARAELRVLESDWGHVAGEGLNDRDTQAIERAIGELLAR</sequence>
<dbReference type="NCBIfam" id="NF005757">
    <property type="entry name" value="PRK07581.1"/>
    <property type="match status" value="1"/>
</dbReference>
<dbReference type="AlphaFoldDB" id="A0A1H6NYQ9"/>
<feature type="active site" description="Nucleophile" evidence="1">
    <location>
        <position position="128"/>
    </location>
</feature>
<dbReference type="InterPro" id="IPR029058">
    <property type="entry name" value="AB_hydrolase_fold"/>
</dbReference>
<dbReference type="PANTHER" id="PTHR32268:SF15">
    <property type="entry name" value="HOMOSERINE ACETYLTRANSFERASE FAMILY PROTEIN (AFU_ORTHOLOGUE AFUA_1G15350)"/>
    <property type="match status" value="1"/>
</dbReference>
<organism evidence="3 4">
    <name type="scientific">Pseudomonas asplenii</name>
    <dbReference type="NCBI Taxonomy" id="53407"/>
    <lineage>
        <taxon>Bacteria</taxon>
        <taxon>Pseudomonadati</taxon>
        <taxon>Pseudomonadota</taxon>
        <taxon>Gammaproteobacteria</taxon>
        <taxon>Pseudomonadales</taxon>
        <taxon>Pseudomonadaceae</taxon>
        <taxon>Pseudomonas</taxon>
    </lineage>
</organism>
<dbReference type="Pfam" id="PF00561">
    <property type="entry name" value="Abhydrolase_1"/>
    <property type="match status" value="1"/>
</dbReference>
<dbReference type="InterPro" id="IPR000073">
    <property type="entry name" value="AB_hydrolase_1"/>
</dbReference>
<dbReference type="InterPro" id="IPR008220">
    <property type="entry name" value="HAT_MetX-like"/>
</dbReference>
<proteinExistence type="predicted"/>
<evidence type="ECO:0000256" key="1">
    <source>
        <dbReference type="PIRSR" id="PIRSR000443-1"/>
    </source>
</evidence>
<feature type="active site" evidence="1">
    <location>
        <position position="312"/>
    </location>
</feature>
<dbReference type="RefSeq" id="WP_019362524.1">
    <property type="nucleotide sequence ID" value="NZ_CP162519.1"/>
</dbReference>
<dbReference type="Proteomes" id="UP000182272">
    <property type="component" value="Chromosome I"/>
</dbReference>
<dbReference type="GO" id="GO:0016747">
    <property type="term" value="F:acyltransferase activity, transferring groups other than amino-acyl groups"/>
    <property type="evidence" value="ECO:0007669"/>
    <property type="project" value="InterPro"/>
</dbReference>
<accession>A0A1H6NYQ9</accession>